<dbReference type="PROSITE" id="PS51669">
    <property type="entry name" value="4FE4S_MOW_BIS_MGD"/>
    <property type="match status" value="1"/>
</dbReference>
<dbReference type="Pfam" id="PF22117">
    <property type="entry name" value="Fer4_Nqo3"/>
    <property type="match status" value="1"/>
</dbReference>
<dbReference type="SMART" id="SM00929">
    <property type="entry name" value="NADH-G_4Fe-4S_3"/>
    <property type="match status" value="1"/>
</dbReference>
<comment type="cofactor">
    <cofactor evidence="9">
        <name>[2Fe-2S] cluster</name>
        <dbReference type="ChEBI" id="CHEBI:190135"/>
    </cofactor>
</comment>
<dbReference type="PROSITE" id="PS00641">
    <property type="entry name" value="COMPLEX1_75K_1"/>
    <property type="match status" value="1"/>
</dbReference>
<keyword evidence="8" id="KW-0520">NAD</keyword>
<dbReference type="Pfam" id="PF13510">
    <property type="entry name" value="Fer2_4"/>
    <property type="match status" value="1"/>
</dbReference>
<keyword evidence="7" id="KW-0411">Iron-sulfur</keyword>
<evidence type="ECO:0000259" key="11">
    <source>
        <dbReference type="PROSITE" id="PS51839"/>
    </source>
</evidence>
<dbReference type="NCBIfam" id="TIGR01973">
    <property type="entry name" value="NuoG"/>
    <property type="match status" value="1"/>
</dbReference>
<dbReference type="InterPro" id="IPR050123">
    <property type="entry name" value="Prok_molybdopt-oxidoreductase"/>
</dbReference>
<evidence type="ECO:0000256" key="1">
    <source>
        <dbReference type="ARBA" id="ARBA00001966"/>
    </source>
</evidence>
<dbReference type="CDD" id="cd00207">
    <property type="entry name" value="fer2"/>
    <property type="match status" value="1"/>
</dbReference>
<dbReference type="GO" id="GO:0046872">
    <property type="term" value="F:metal ion binding"/>
    <property type="evidence" value="ECO:0007669"/>
    <property type="project" value="UniProtKB-KW"/>
</dbReference>
<dbReference type="FunFam" id="3.30.200.210:FF:000002">
    <property type="entry name" value="NADH-ubiquinone oxidoreductase 75 kDa subunit"/>
    <property type="match status" value="1"/>
</dbReference>
<dbReference type="EMBL" id="MG680941">
    <property type="protein sequence ID" value="AVM81082.1"/>
    <property type="molecule type" value="Genomic_DNA"/>
</dbReference>
<proteinExistence type="inferred from homology"/>
<dbReference type="GO" id="GO:0042773">
    <property type="term" value="P:ATP synthesis coupled electron transport"/>
    <property type="evidence" value="ECO:0007669"/>
    <property type="project" value="InterPro"/>
</dbReference>
<dbReference type="GO" id="GO:0016651">
    <property type="term" value="F:oxidoreductase activity, acting on NAD(P)H"/>
    <property type="evidence" value="ECO:0007669"/>
    <property type="project" value="InterPro"/>
</dbReference>
<dbReference type="Gene3D" id="3.30.70.20">
    <property type="match status" value="1"/>
</dbReference>
<dbReference type="GO" id="GO:0008137">
    <property type="term" value="F:NADH dehydrogenase (ubiquinone) activity"/>
    <property type="evidence" value="ECO:0007669"/>
    <property type="project" value="InterPro"/>
</dbReference>
<comment type="similarity">
    <text evidence="2">Belongs to the complex I 75 kDa subunit family.</text>
</comment>
<evidence type="ECO:0000313" key="12">
    <source>
        <dbReference type="EMBL" id="AVM81082.1"/>
    </source>
</evidence>
<dbReference type="FunFam" id="3.30.70.20:FF:000002">
    <property type="entry name" value="NADH-ubiquinone oxidoreductase 75 kDa subunit"/>
    <property type="match status" value="1"/>
</dbReference>
<evidence type="ECO:0000256" key="6">
    <source>
        <dbReference type="ARBA" id="ARBA00023004"/>
    </source>
</evidence>
<protein>
    <submittedName>
        <fullName evidence="12">NADH dehydrogenase subunit 11</fullName>
    </submittedName>
</protein>
<geneLocation type="mitochondrion" evidence="12"/>
<dbReference type="Pfam" id="PF22151">
    <property type="entry name" value="Fer4_NDSU1"/>
    <property type="match status" value="1"/>
</dbReference>
<dbReference type="InterPro" id="IPR001041">
    <property type="entry name" value="2Fe-2S_ferredoxin-type"/>
</dbReference>
<dbReference type="GeneID" id="36496187"/>
<dbReference type="InterPro" id="IPR000283">
    <property type="entry name" value="NADH_UbQ_OxRdtase_75kDa_su_CS"/>
</dbReference>
<dbReference type="AlphaFoldDB" id="A0A2P1G805"/>
<sequence length="661" mass="74585">MSILQACESVNLVIPRFCYHERLSVAGNCRMCLVEIDKAPKLAASCAVPVMPNMVIHTNSLAVKKAREGVLEFLLLNHPLDCAICDQAGECDLQDQTMTFGSDRSRFHEFKRAVEDIHCSPLIKTIMTRCIHCTRCIRFANEVIGVPDLGTSGRGNNLAINLYIKKLFKSEFSGNLIDLCPVGALTSKPYTFIARPWELKSIESIDTFDGVGCNTRIDIRGYEIMRILPRLNDKINEEWISDKTRFAFDGLKRQRLYEPLLKQNGKFEAISWQEALTQIVLRLTSITNSYQIGANIGSQADLESIFLLKYLIEKKQGVFLNSERPAMNSIDFQSSYLFNSTINKLDEADLCLLLGVNPRLEGAIINLRLRKRYLSGNFKTACFGSALDLTFPVYNFGSTLKSLVRFLEGQHAFCEHFSRAKKPVVIVGKSFFQTLGEKQARLLFSILLKNTNLVKNKWKGLNFLNENASDSGKLELGVRTNMGNFPELKFLYCLGESNFVNVSKTNFVVYQGHQGNATAVLSNLILPSSSFVEKNSFFVNVEGRYQKTKAALLSPGKAKSDWSILFAIIEKYINAKPKKEGMSALKRQVSNFNDFTVNKHRLGVSKIYAKDFLIKSKIILKNSFLPATKLENFYRTDNISKISITMVKCSKTLLEKSPFFK</sequence>
<dbReference type="SUPFAM" id="SSF54292">
    <property type="entry name" value="2Fe-2S ferredoxin-like"/>
    <property type="match status" value="1"/>
</dbReference>
<dbReference type="Gene3D" id="3.40.50.740">
    <property type="match status" value="1"/>
</dbReference>
<dbReference type="GO" id="GO:0051539">
    <property type="term" value="F:4 iron, 4 sulfur cluster binding"/>
    <property type="evidence" value="ECO:0007669"/>
    <property type="project" value="UniProtKB-KW"/>
</dbReference>
<evidence type="ECO:0000256" key="7">
    <source>
        <dbReference type="ARBA" id="ARBA00023014"/>
    </source>
</evidence>
<dbReference type="Gene3D" id="3.30.200.210">
    <property type="match status" value="1"/>
</dbReference>
<evidence type="ECO:0000256" key="2">
    <source>
        <dbReference type="ARBA" id="ARBA00005404"/>
    </source>
</evidence>
<accession>A0A2P1G805</accession>
<dbReference type="PANTHER" id="PTHR43105:SF13">
    <property type="entry name" value="NADH-UBIQUINONE OXIDOREDUCTASE 75 KDA SUBUNIT, MITOCHONDRIAL"/>
    <property type="match status" value="1"/>
</dbReference>
<comment type="cofactor">
    <cofactor evidence="1">
        <name>[4Fe-4S] cluster</name>
        <dbReference type="ChEBI" id="CHEBI:49883"/>
    </cofactor>
</comment>
<evidence type="ECO:0000256" key="8">
    <source>
        <dbReference type="ARBA" id="ARBA00023027"/>
    </source>
</evidence>
<dbReference type="Pfam" id="PF00384">
    <property type="entry name" value="Molybdopterin"/>
    <property type="match status" value="1"/>
</dbReference>
<dbReference type="Pfam" id="PF10588">
    <property type="entry name" value="NADH-G_4Fe-4S_3"/>
    <property type="match status" value="1"/>
</dbReference>
<dbReference type="RefSeq" id="YP_009476589.1">
    <property type="nucleotide sequence ID" value="NC_037451.1"/>
</dbReference>
<dbReference type="GO" id="GO:0016020">
    <property type="term" value="C:membrane"/>
    <property type="evidence" value="ECO:0007669"/>
    <property type="project" value="InterPro"/>
</dbReference>
<dbReference type="InterPro" id="IPR054351">
    <property type="entry name" value="NADH_UbQ_OxRdtase_ferredoxin"/>
</dbReference>
<dbReference type="InterPro" id="IPR019574">
    <property type="entry name" value="NADH_UbQ_OxRdtase_Gsu_4Fe4S-bd"/>
</dbReference>
<evidence type="ECO:0000256" key="9">
    <source>
        <dbReference type="ARBA" id="ARBA00034078"/>
    </source>
</evidence>
<organism evidence="12">
    <name type="scientific">Chroomonas placoidea</name>
    <dbReference type="NCBI Taxonomy" id="173977"/>
    <lineage>
        <taxon>Eukaryota</taxon>
        <taxon>Cryptophyceae</taxon>
        <taxon>Pyrenomonadales</taxon>
        <taxon>Chroomonadaceae</taxon>
        <taxon>Chroomonas</taxon>
    </lineage>
</organism>
<dbReference type="PROSITE" id="PS00643">
    <property type="entry name" value="COMPLEX1_75K_3"/>
    <property type="match status" value="1"/>
</dbReference>
<dbReference type="SUPFAM" id="SSF54862">
    <property type="entry name" value="4Fe-4S ferredoxins"/>
    <property type="match status" value="1"/>
</dbReference>
<keyword evidence="3" id="KW-0004">4Fe-4S</keyword>
<feature type="domain" description="4Fe-4S His(Cys)3-ligated-type" evidence="11">
    <location>
        <begin position="62"/>
        <end position="101"/>
    </location>
</feature>
<dbReference type="PROSITE" id="PS51839">
    <property type="entry name" value="4FE4S_HC3"/>
    <property type="match status" value="1"/>
</dbReference>
<dbReference type="SUPFAM" id="SSF53706">
    <property type="entry name" value="Formate dehydrogenase/DMSO reductase, domains 1-3"/>
    <property type="match status" value="1"/>
</dbReference>
<evidence type="ECO:0000256" key="3">
    <source>
        <dbReference type="ARBA" id="ARBA00022485"/>
    </source>
</evidence>
<dbReference type="Gene3D" id="3.10.20.740">
    <property type="match status" value="1"/>
</dbReference>
<dbReference type="FunFam" id="3.10.20.740:FF:000001">
    <property type="entry name" value="NADH-quinone oxidoreductase subunit G"/>
    <property type="match status" value="1"/>
</dbReference>
<evidence type="ECO:0000256" key="4">
    <source>
        <dbReference type="ARBA" id="ARBA00022723"/>
    </source>
</evidence>
<dbReference type="InterPro" id="IPR010228">
    <property type="entry name" value="NADH_UbQ_OxRdtase_Gsu"/>
</dbReference>
<gene>
    <name evidence="12" type="primary">nad11</name>
    <name evidence="12" type="ORF">CplaMt_p003</name>
</gene>
<evidence type="ECO:0000256" key="5">
    <source>
        <dbReference type="ARBA" id="ARBA00022967"/>
    </source>
</evidence>
<keyword evidence="6" id="KW-0408">Iron</keyword>
<dbReference type="InterPro" id="IPR006656">
    <property type="entry name" value="Mopterin_OxRdtase"/>
</dbReference>
<reference evidence="12" key="1">
    <citation type="journal article" date="2018" name="BMC Genomics">
        <title>Comparative mitochondrial genomics of cryptophyte algae: gene shuffling and dynamic mobile genetic elements.</title>
        <authorList>
            <person name="Kim J.I."/>
            <person name="Yoon H.S."/>
            <person name="Yi G."/>
            <person name="Shin W."/>
            <person name="Archibald J.M."/>
        </authorList>
    </citation>
    <scope>NUCLEOTIDE SEQUENCE</scope>
    <source>
        <strain evidence="12">CCAP978/8</strain>
    </source>
</reference>
<dbReference type="PANTHER" id="PTHR43105">
    <property type="entry name" value="RESPIRATORY NITRATE REDUCTASE"/>
    <property type="match status" value="1"/>
</dbReference>
<feature type="domain" description="4Fe-4S Mo/W bis-MGD-type" evidence="10">
    <location>
        <begin position="199"/>
        <end position="255"/>
    </location>
</feature>
<evidence type="ECO:0000259" key="10">
    <source>
        <dbReference type="PROSITE" id="PS51669"/>
    </source>
</evidence>
<dbReference type="InterPro" id="IPR036010">
    <property type="entry name" value="2Fe-2S_ferredoxin-like_sf"/>
</dbReference>
<keyword evidence="5" id="KW-1278">Translocase</keyword>
<dbReference type="InterPro" id="IPR006963">
    <property type="entry name" value="Mopterin_OxRdtase_4Fe-4S_dom"/>
</dbReference>
<keyword evidence="12" id="KW-0496">Mitochondrion</keyword>
<keyword evidence="4" id="KW-0479">Metal-binding</keyword>
<name>A0A2P1G805_9CRYP</name>